<name>A0ABV8FHZ3_9ACTN</name>
<feature type="transmembrane region" description="Helical" evidence="1">
    <location>
        <begin position="71"/>
        <end position="89"/>
    </location>
</feature>
<dbReference type="Proteomes" id="UP001595847">
    <property type="component" value="Unassembled WGS sequence"/>
</dbReference>
<accession>A0ABV8FHZ3</accession>
<organism evidence="2 3">
    <name type="scientific">Nocardiopsis sediminis</name>
    <dbReference type="NCBI Taxonomy" id="1778267"/>
    <lineage>
        <taxon>Bacteria</taxon>
        <taxon>Bacillati</taxon>
        <taxon>Actinomycetota</taxon>
        <taxon>Actinomycetes</taxon>
        <taxon>Streptosporangiales</taxon>
        <taxon>Nocardiopsidaceae</taxon>
        <taxon>Nocardiopsis</taxon>
    </lineage>
</organism>
<reference evidence="3" key="1">
    <citation type="journal article" date="2019" name="Int. J. Syst. Evol. Microbiol.">
        <title>The Global Catalogue of Microorganisms (GCM) 10K type strain sequencing project: providing services to taxonomists for standard genome sequencing and annotation.</title>
        <authorList>
            <consortium name="The Broad Institute Genomics Platform"/>
            <consortium name="The Broad Institute Genome Sequencing Center for Infectious Disease"/>
            <person name="Wu L."/>
            <person name="Ma J."/>
        </authorList>
    </citation>
    <scope>NUCLEOTIDE SEQUENCE [LARGE SCALE GENOMIC DNA]</scope>
    <source>
        <strain evidence="3">TBRC 1826</strain>
    </source>
</reference>
<gene>
    <name evidence="2" type="ORF">ACFOVU_00070</name>
</gene>
<evidence type="ECO:0000313" key="3">
    <source>
        <dbReference type="Proteomes" id="UP001595847"/>
    </source>
</evidence>
<dbReference type="EMBL" id="JBHSBH010000001">
    <property type="protein sequence ID" value="MFC3994291.1"/>
    <property type="molecule type" value="Genomic_DNA"/>
</dbReference>
<keyword evidence="1" id="KW-0812">Transmembrane</keyword>
<feature type="transmembrane region" description="Helical" evidence="1">
    <location>
        <begin position="45"/>
        <end position="65"/>
    </location>
</feature>
<proteinExistence type="predicted"/>
<keyword evidence="1" id="KW-1133">Transmembrane helix</keyword>
<keyword evidence="3" id="KW-1185">Reference proteome</keyword>
<evidence type="ECO:0008006" key="4">
    <source>
        <dbReference type="Google" id="ProtNLM"/>
    </source>
</evidence>
<protein>
    <recommendedName>
        <fullName evidence="4">SLATT domain-containing protein</fullName>
    </recommendedName>
</protein>
<evidence type="ECO:0000313" key="2">
    <source>
        <dbReference type="EMBL" id="MFC3994291.1"/>
    </source>
</evidence>
<keyword evidence="1" id="KW-0472">Membrane</keyword>
<evidence type="ECO:0000256" key="1">
    <source>
        <dbReference type="SAM" id="Phobius"/>
    </source>
</evidence>
<sequence>MSAYERFRPAYPHRLSVDPELPEQERTLLGSGALPPVALGPPARILAVLGPLMMCLAVILGVSGADTGPTAAVLAAAVGSTGLGAGFAWRDHRASPRSRRRTLLRDRRDRVVGAHDLDPYGASLLARAQRATDAVRGGDRVLRDRADEVTVMYNVEWQVASALRQGAAASEIAPVVERMEAQAGGVVEAAEDHRRARLESGLGYAVGELERLERRSGSLPAPAPDSRSDED</sequence>
<dbReference type="RefSeq" id="WP_378529168.1">
    <property type="nucleotide sequence ID" value="NZ_JBHSBH010000001.1"/>
</dbReference>
<comment type="caution">
    <text evidence="2">The sequence shown here is derived from an EMBL/GenBank/DDBJ whole genome shotgun (WGS) entry which is preliminary data.</text>
</comment>